<name>A0A1W2EVB4_9FIRM</name>
<keyword evidence="2" id="KW-1185">Reference proteome</keyword>
<dbReference type="EMBL" id="FWXI01000030">
    <property type="protein sequence ID" value="SMD13146.1"/>
    <property type="molecule type" value="Genomic_DNA"/>
</dbReference>
<proteinExistence type="predicted"/>
<gene>
    <name evidence="1" type="ORF">SAMN04488500_13025</name>
</gene>
<protein>
    <recommendedName>
        <fullName evidence="3">DUF3006 domain-containing protein</fullName>
    </recommendedName>
</protein>
<organism evidence="1 2">
    <name type="scientific">Sporomusa malonica</name>
    <dbReference type="NCBI Taxonomy" id="112901"/>
    <lineage>
        <taxon>Bacteria</taxon>
        <taxon>Bacillati</taxon>
        <taxon>Bacillota</taxon>
        <taxon>Negativicutes</taxon>
        <taxon>Selenomonadales</taxon>
        <taxon>Sporomusaceae</taxon>
        <taxon>Sporomusa</taxon>
    </lineage>
</organism>
<dbReference type="STRING" id="112901.SAMN04488500_13025"/>
<sequence length="76" mass="8405">MRLKAVIDRFEGSKAVLLAGEQEIGVNWPSELLPEAKEGDILAIEITVDVEATQQARAEIDALFEQIIRQDGNNNN</sequence>
<dbReference type="OrthoDB" id="164847at2"/>
<evidence type="ECO:0000313" key="2">
    <source>
        <dbReference type="Proteomes" id="UP000192738"/>
    </source>
</evidence>
<evidence type="ECO:0008006" key="3">
    <source>
        <dbReference type="Google" id="ProtNLM"/>
    </source>
</evidence>
<reference evidence="1 2" key="1">
    <citation type="submission" date="2017-04" db="EMBL/GenBank/DDBJ databases">
        <authorList>
            <person name="Afonso C.L."/>
            <person name="Miller P.J."/>
            <person name="Scott M.A."/>
            <person name="Spackman E."/>
            <person name="Goraichik I."/>
            <person name="Dimitrov K.M."/>
            <person name="Suarez D.L."/>
            <person name="Swayne D.E."/>
        </authorList>
    </citation>
    <scope>NUCLEOTIDE SEQUENCE [LARGE SCALE GENOMIC DNA]</scope>
    <source>
        <strain evidence="1 2">DSM 5090</strain>
    </source>
</reference>
<dbReference type="RefSeq" id="WP_084578224.1">
    <property type="nucleotide sequence ID" value="NZ_CP155572.1"/>
</dbReference>
<dbReference type="InterPro" id="IPR021377">
    <property type="entry name" value="DUF3006"/>
</dbReference>
<evidence type="ECO:0000313" key="1">
    <source>
        <dbReference type="EMBL" id="SMD13146.1"/>
    </source>
</evidence>
<dbReference type="Pfam" id="PF11213">
    <property type="entry name" value="DUF3006"/>
    <property type="match status" value="1"/>
</dbReference>
<dbReference type="Proteomes" id="UP000192738">
    <property type="component" value="Unassembled WGS sequence"/>
</dbReference>
<dbReference type="AlphaFoldDB" id="A0A1W2EVB4"/>
<dbReference type="Gene3D" id="6.20.120.50">
    <property type="match status" value="1"/>
</dbReference>
<accession>A0A1W2EVB4</accession>